<name>X1HW49_9ZZZZ</name>
<comment type="caution">
    <text evidence="1">The sequence shown here is derived from an EMBL/GenBank/DDBJ whole genome shotgun (WGS) entry which is preliminary data.</text>
</comment>
<gene>
    <name evidence="1" type="ORF">S03H2_51488</name>
</gene>
<feature type="non-terminal residue" evidence="1">
    <location>
        <position position="1"/>
    </location>
</feature>
<reference evidence="1" key="1">
    <citation type="journal article" date="2014" name="Front. Microbiol.">
        <title>High frequency of phylogenetically diverse reductive dehalogenase-homologous genes in deep subseafloor sedimentary metagenomes.</title>
        <authorList>
            <person name="Kawai M."/>
            <person name="Futagami T."/>
            <person name="Toyoda A."/>
            <person name="Takaki Y."/>
            <person name="Nishi S."/>
            <person name="Hori S."/>
            <person name="Arai W."/>
            <person name="Tsubouchi T."/>
            <person name="Morono Y."/>
            <person name="Uchiyama I."/>
            <person name="Ito T."/>
            <person name="Fujiyama A."/>
            <person name="Inagaki F."/>
            <person name="Takami H."/>
        </authorList>
    </citation>
    <scope>NUCLEOTIDE SEQUENCE</scope>
    <source>
        <strain evidence="1">Expedition CK06-06</strain>
    </source>
</reference>
<dbReference type="EMBL" id="BARU01032668">
    <property type="protein sequence ID" value="GAH73687.1"/>
    <property type="molecule type" value="Genomic_DNA"/>
</dbReference>
<protein>
    <submittedName>
        <fullName evidence="1">Uncharacterized protein</fullName>
    </submittedName>
</protein>
<accession>X1HW49</accession>
<organism evidence="1">
    <name type="scientific">marine sediment metagenome</name>
    <dbReference type="NCBI Taxonomy" id="412755"/>
    <lineage>
        <taxon>unclassified sequences</taxon>
        <taxon>metagenomes</taxon>
        <taxon>ecological metagenomes</taxon>
    </lineage>
</organism>
<dbReference type="AlphaFoldDB" id="X1HW49"/>
<proteinExistence type="predicted"/>
<sequence>RCRSANRVRSRVESKYALNLGLYSAGSCDTNYGENPKGATLNVTTPNTLTVNAFVAVPITALATLLPSKTVHI</sequence>
<evidence type="ECO:0000313" key="1">
    <source>
        <dbReference type="EMBL" id="GAH73687.1"/>
    </source>
</evidence>